<dbReference type="Gene3D" id="3.40.50.1820">
    <property type="entry name" value="alpha/beta hydrolase"/>
    <property type="match status" value="1"/>
</dbReference>
<dbReference type="EMBL" id="JAOSHN010000005">
    <property type="protein sequence ID" value="MCU7379184.1"/>
    <property type="molecule type" value="Genomic_DNA"/>
</dbReference>
<evidence type="ECO:0000313" key="4">
    <source>
        <dbReference type="Proteomes" id="UP001065549"/>
    </source>
</evidence>
<dbReference type="GO" id="GO:0016787">
    <property type="term" value="F:hydrolase activity"/>
    <property type="evidence" value="ECO:0007669"/>
    <property type="project" value="UniProtKB-KW"/>
</dbReference>
<comment type="caution">
    <text evidence="2">The sequence shown here is derived from an EMBL/GenBank/DDBJ whole genome shotgun (WGS) entry which is preliminary data.</text>
</comment>
<reference evidence="2" key="1">
    <citation type="submission" date="2022-09" db="EMBL/GenBank/DDBJ databases">
        <title>Culturomic study of gut microbiota in children with autism spectrum disorder.</title>
        <authorList>
            <person name="Efimov B.A."/>
            <person name="Chaplin A.V."/>
            <person name="Sokolova S.R."/>
            <person name="Pikina A.P."/>
            <person name="Korzhanova M."/>
            <person name="Belova V."/>
            <person name="Korostin D."/>
        </authorList>
    </citation>
    <scope>NUCLEOTIDE SEQUENCE</scope>
    <source>
        <strain evidence="2">ASD5510</strain>
    </source>
</reference>
<dbReference type="PANTHER" id="PTHR46623:SF6">
    <property type="entry name" value="ALPHA_BETA-HYDROLASES SUPERFAMILY PROTEIN"/>
    <property type="match status" value="1"/>
</dbReference>
<protein>
    <submittedName>
        <fullName evidence="2">Dienelactone hydrolase family protein</fullName>
    </submittedName>
</protein>
<organism evidence="2 4">
    <name type="scientific">Hominibacterium faecale</name>
    <dbReference type="NCBI Taxonomy" id="2839743"/>
    <lineage>
        <taxon>Bacteria</taxon>
        <taxon>Bacillati</taxon>
        <taxon>Bacillota</taxon>
        <taxon>Clostridia</taxon>
        <taxon>Peptostreptococcales</taxon>
        <taxon>Anaerovoracaceae</taxon>
        <taxon>Hominibacterium</taxon>
    </lineage>
</organism>
<dbReference type="InterPro" id="IPR002925">
    <property type="entry name" value="Dienelactn_hydro"/>
</dbReference>
<dbReference type="AlphaFoldDB" id="A0A9J6QUY9"/>
<keyword evidence="2" id="KW-0378">Hydrolase</keyword>
<evidence type="ECO:0000313" key="2">
    <source>
        <dbReference type="EMBL" id="MCU7377678.1"/>
    </source>
</evidence>
<dbReference type="InterPro" id="IPR051049">
    <property type="entry name" value="Dienelactone_hydrolase-like"/>
</dbReference>
<gene>
    <name evidence="2" type="ORF">OBO34_04820</name>
    <name evidence="3" type="ORF">OBO34_12595</name>
</gene>
<keyword evidence="4" id="KW-1185">Reference proteome</keyword>
<dbReference type="InterPro" id="IPR029058">
    <property type="entry name" value="AB_hydrolase_fold"/>
</dbReference>
<dbReference type="SUPFAM" id="SSF53474">
    <property type="entry name" value="alpha/beta-Hydrolases"/>
    <property type="match status" value="1"/>
</dbReference>
<dbReference type="Pfam" id="PF01738">
    <property type="entry name" value="DLH"/>
    <property type="match status" value="1"/>
</dbReference>
<accession>A0A9J6QUY9</accession>
<dbReference type="Proteomes" id="UP001065549">
    <property type="component" value="Unassembled WGS sequence"/>
</dbReference>
<proteinExistence type="predicted"/>
<evidence type="ECO:0000259" key="1">
    <source>
        <dbReference type="Pfam" id="PF01738"/>
    </source>
</evidence>
<dbReference type="PANTHER" id="PTHR46623">
    <property type="entry name" value="CARBOXYMETHYLENEBUTENOLIDASE-RELATED"/>
    <property type="match status" value="1"/>
</dbReference>
<sequence length="189" mass="21393">MHKQAIILLHEIYGVNEFMQYQRRKFTAAGFDVFCPNLIRRPSFSYEESQQAYNYFMEHIGFDVYKQVDASIKQLKERYRKVFLVGFSIGATVAFRCCENTACDGIAACYGSRIRDYLSLNPVCPTLLLFSQEASFDVGQVSALLKKKPCTNVLKFSAGHGFMDKGSKNYDKTAAKSAEDAICGFFQNS</sequence>
<evidence type="ECO:0000313" key="3">
    <source>
        <dbReference type="EMBL" id="MCU7379184.1"/>
    </source>
</evidence>
<dbReference type="RefSeq" id="WP_148397297.1">
    <property type="nucleotide sequence ID" value="NZ_JAJAGH010000014.1"/>
</dbReference>
<feature type="domain" description="Dienelactone hydrolase" evidence="1">
    <location>
        <begin position="3"/>
        <end position="188"/>
    </location>
</feature>
<name>A0A9J6QUY9_9FIRM</name>
<dbReference type="EMBL" id="JAOSHN010000002">
    <property type="protein sequence ID" value="MCU7377678.1"/>
    <property type="molecule type" value="Genomic_DNA"/>
</dbReference>